<comment type="caution">
    <text evidence="2">The sequence shown here is derived from an EMBL/GenBank/DDBJ whole genome shotgun (WGS) entry which is preliminary data.</text>
</comment>
<dbReference type="InterPro" id="IPR001810">
    <property type="entry name" value="F-box_dom"/>
</dbReference>
<protein>
    <recommendedName>
        <fullName evidence="1">F-box domain-containing protein</fullName>
    </recommendedName>
</protein>
<evidence type="ECO:0000313" key="2">
    <source>
        <dbReference type="EMBL" id="ODM91718.1"/>
    </source>
</evidence>
<accession>A0A1D2MFG0</accession>
<keyword evidence="3" id="KW-1185">Reference proteome</keyword>
<evidence type="ECO:0000313" key="3">
    <source>
        <dbReference type="Proteomes" id="UP000094527"/>
    </source>
</evidence>
<dbReference type="EMBL" id="LJIJ01001446">
    <property type="protein sequence ID" value="ODM91718.1"/>
    <property type="molecule type" value="Genomic_DNA"/>
</dbReference>
<reference evidence="2 3" key="1">
    <citation type="journal article" date="2016" name="Genome Biol. Evol.">
        <title>Gene Family Evolution Reflects Adaptation to Soil Environmental Stressors in the Genome of the Collembolan Orchesella cincta.</title>
        <authorList>
            <person name="Faddeeva-Vakhrusheva A."/>
            <person name="Derks M.F."/>
            <person name="Anvar S.Y."/>
            <person name="Agamennone V."/>
            <person name="Suring W."/>
            <person name="Smit S."/>
            <person name="van Straalen N.M."/>
            <person name="Roelofs D."/>
        </authorList>
    </citation>
    <scope>NUCLEOTIDE SEQUENCE [LARGE SCALE GENOMIC DNA]</scope>
    <source>
        <tissue evidence="2">Mixed pool</tissue>
    </source>
</reference>
<organism evidence="2 3">
    <name type="scientific">Orchesella cincta</name>
    <name type="common">Springtail</name>
    <name type="synonym">Podura cincta</name>
    <dbReference type="NCBI Taxonomy" id="48709"/>
    <lineage>
        <taxon>Eukaryota</taxon>
        <taxon>Metazoa</taxon>
        <taxon>Ecdysozoa</taxon>
        <taxon>Arthropoda</taxon>
        <taxon>Hexapoda</taxon>
        <taxon>Collembola</taxon>
        <taxon>Entomobryomorpha</taxon>
        <taxon>Entomobryoidea</taxon>
        <taxon>Orchesellidae</taxon>
        <taxon>Orchesellinae</taxon>
        <taxon>Orchesella</taxon>
    </lineage>
</organism>
<proteinExistence type="predicted"/>
<feature type="domain" description="F-box" evidence="1">
    <location>
        <begin position="38"/>
        <end position="87"/>
    </location>
</feature>
<dbReference type="InterPro" id="IPR036047">
    <property type="entry name" value="F-box-like_dom_sf"/>
</dbReference>
<evidence type="ECO:0000259" key="1">
    <source>
        <dbReference type="PROSITE" id="PS50181"/>
    </source>
</evidence>
<dbReference type="PROSITE" id="PS50181">
    <property type="entry name" value="FBOX"/>
    <property type="match status" value="1"/>
</dbReference>
<dbReference type="Proteomes" id="UP000094527">
    <property type="component" value="Unassembled WGS sequence"/>
</dbReference>
<gene>
    <name evidence="2" type="ORF">Ocin01_14964</name>
</gene>
<sequence>MKKVDLGGVKCNTKAASKRRKFKNEEAERDGEDLGDVSYFQHRLPIELVEMILKLVLETDLKSALNARLVCQEWNHLLQDKLVYSGALMDKNISNFVNLDSSIVFKTFALGKLATSRIARVPTFRRLTNRKHTYDPELFQRSVNHLIIGGDAGTMLKMHVGKESLPYSLSSGFAEDHEVLVRVRESVSGADLINIIPQLRDVETLTISSIAFLSIPLMVLKKLDFSRFNTITKLDVCVGKSTDGFKMCLFLRKAEFPHLTDLYFRVYHSCVHFRVNIAIFLFLAKHRQSLKRLSLSQAQGYYALSLAEYTDTSLQLETYPNLRQQLMEIKLEYMRVDCFVFNQRFMEAWSYLERDFIKSQQHLRSLELQVLLRSSSYRLDQLLPACESTLERLEVTANYYHPNVFNCSTISTFKKLEVCHIYQRNSLPPYTRWPTSDKLLRVCDLPRSIVNLHLAQLPKIVELKVLRRKLFKVERISYECRQMDMSSIDCFHFILEHLKFPILTELRMYHCSCTEAMNILNKQDGIICFTEDVDCLIVLVDRSEFDYKTKMEYLIA</sequence>
<dbReference type="AlphaFoldDB" id="A0A1D2MFG0"/>
<dbReference type="SUPFAM" id="SSF81383">
    <property type="entry name" value="F-box domain"/>
    <property type="match status" value="1"/>
</dbReference>
<dbReference type="Gene3D" id="1.20.1280.50">
    <property type="match status" value="1"/>
</dbReference>
<name>A0A1D2MFG0_ORCCI</name>